<keyword evidence="2" id="KW-0732">Signal</keyword>
<protein>
    <recommendedName>
        <fullName evidence="3">Peptidase A2 domain-containing protein</fullName>
    </recommendedName>
</protein>
<keyword evidence="5" id="KW-1185">Reference proteome</keyword>
<keyword evidence="1" id="KW-0378">Hydrolase</keyword>
<dbReference type="Gene3D" id="2.40.70.10">
    <property type="entry name" value="Acid Proteases"/>
    <property type="match status" value="2"/>
</dbReference>
<dbReference type="CDD" id="cd05483">
    <property type="entry name" value="retropepsin_like_bacteria"/>
    <property type="match status" value="2"/>
</dbReference>
<dbReference type="GO" id="GO:0006508">
    <property type="term" value="P:proteolysis"/>
    <property type="evidence" value="ECO:0007669"/>
    <property type="project" value="InterPro"/>
</dbReference>
<comment type="caution">
    <text evidence="4">The sequence shown here is derived from an EMBL/GenBank/DDBJ whole genome shotgun (WGS) entry which is preliminary data.</text>
</comment>
<evidence type="ECO:0000313" key="5">
    <source>
        <dbReference type="Proteomes" id="UP000188879"/>
    </source>
</evidence>
<dbReference type="AlphaFoldDB" id="A0A1V2H2B3"/>
<name>A0A1V2H2B3_9PROT</name>
<evidence type="ECO:0000259" key="3">
    <source>
        <dbReference type="PROSITE" id="PS50175"/>
    </source>
</evidence>
<evidence type="ECO:0000313" key="4">
    <source>
        <dbReference type="EMBL" id="ONG52602.1"/>
    </source>
</evidence>
<dbReference type="EMBL" id="MLCO01000136">
    <property type="protein sequence ID" value="ONG52602.1"/>
    <property type="molecule type" value="Genomic_DNA"/>
</dbReference>
<dbReference type="GO" id="GO:0004190">
    <property type="term" value="F:aspartic-type endopeptidase activity"/>
    <property type="evidence" value="ECO:0007669"/>
    <property type="project" value="InterPro"/>
</dbReference>
<evidence type="ECO:0000256" key="2">
    <source>
        <dbReference type="SAM" id="SignalP"/>
    </source>
</evidence>
<dbReference type="SUPFAM" id="SSF50630">
    <property type="entry name" value="Acid proteases"/>
    <property type="match status" value="2"/>
</dbReference>
<organism evidence="4 5">
    <name type="scientific">Teichococcus deserti</name>
    <dbReference type="NCBI Taxonomy" id="1817963"/>
    <lineage>
        <taxon>Bacteria</taxon>
        <taxon>Pseudomonadati</taxon>
        <taxon>Pseudomonadota</taxon>
        <taxon>Alphaproteobacteria</taxon>
        <taxon>Acetobacterales</taxon>
        <taxon>Roseomonadaceae</taxon>
        <taxon>Roseomonas</taxon>
    </lineage>
</organism>
<gene>
    <name evidence="4" type="ORF">BKE38_14155</name>
</gene>
<proteinExistence type="predicted"/>
<dbReference type="InterPro" id="IPR021109">
    <property type="entry name" value="Peptidase_aspartic_dom_sf"/>
</dbReference>
<dbReference type="RefSeq" id="WP_076957994.1">
    <property type="nucleotide sequence ID" value="NZ_MLCO01000136.1"/>
</dbReference>
<reference evidence="4 5" key="1">
    <citation type="submission" date="2016-10" db="EMBL/GenBank/DDBJ databases">
        <title>Draft Genome sequence of Roseomonas sp. strain M3.</title>
        <authorList>
            <person name="Subhash Y."/>
            <person name="Lee S."/>
        </authorList>
    </citation>
    <scope>NUCLEOTIDE SEQUENCE [LARGE SCALE GENOMIC DNA]</scope>
    <source>
        <strain evidence="4 5">M3</strain>
    </source>
</reference>
<dbReference type="OrthoDB" id="7595324at2"/>
<feature type="domain" description="Peptidase A2" evidence="3">
    <location>
        <begin position="57"/>
        <end position="140"/>
    </location>
</feature>
<sequence>MPPALPAFAAWRRLALLLPLLLGACAAVCQPEMANRLPLVNDNARPLVPGRIDGQPAVLLLDTGAMRTALLPEALPALNLPGDSLRRSRILGFGGESNESNTLINRLELGSLTLEQLTVPVVVHGGRPSRALSGLIGADLLRAHELEMDAPGGQVTLYPAQACSGAAPLWPGPTRSIPVELYGQTLPIVTLRVNGRPVRALFDTGAQRTLLPPALAISLGMPESVISGPPSGVAAGIGLGRRTVHHWQADRLEFAGLVIDRPMLQVADVAKSSPFAMVLGQDVIGQRRFWLSYARQRLFFDAGAEPR</sequence>
<evidence type="ECO:0000256" key="1">
    <source>
        <dbReference type="ARBA" id="ARBA00022801"/>
    </source>
</evidence>
<dbReference type="PROSITE" id="PS00141">
    <property type="entry name" value="ASP_PROTEASE"/>
    <property type="match status" value="1"/>
</dbReference>
<dbReference type="InterPro" id="IPR001969">
    <property type="entry name" value="Aspartic_peptidase_AS"/>
</dbReference>
<dbReference type="InterPro" id="IPR034122">
    <property type="entry name" value="Retropepsin-like_bacterial"/>
</dbReference>
<dbReference type="PROSITE" id="PS50175">
    <property type="entry name" value="ASP_PROT_RETROV"/>
    <property type="match status" value="1"/>
</dbReference>
<dbReference type="InterPro" id="IPR001995">
    <property type="entry name" value="Peptidase_A2_cat"/>
</dbReference>
<dbReference type="Pfam" id="PF13650">
    <property type="entry name" value="Asp_protease_2"/>
    <property type="match status" value="2"/>
</dbReference>
<feature type="signal peptide" evidence="2">
    <location>
        <begin position="1"/>
        <end position="26"/>
    </location>
</feature>
<accession>A0A1V2H2B3</accession>
<feature type="chain" id="PRO_5013319184" description="Peptidase A2 domain-containing protein" evidence="2">
    <location>
        <begin position="27"/>
        <end position="307"/>
    </location>
</feature>
<dbReference type="Proteomes" id="UP000188879">
    <property type="component" value="Unassembled WGS sequence"/>
</dbReference>